<accession>A0A699HZJ9</accession>
<protein>
    <submittedName>
        <fullName evidence="1">Peptidase C48, SUMO/sentrin/Ubl1</fullName>
    </submittedName>
</protein>
<comment type="caution">
    <text evidence="1">The sequence shown here is derived from an EMBL/GenBank/DDBJ whole genome shotgun (WGS) entry which is preliminary data.</text>
</comment>
<dbReference type="EMBL" id="BKCJ010202886">
    <property type="protein sequence ID" value="GEY71582.1"/>
    <property type="molecule type" value="Genomic_DNA"/>
</dbReference>
<evidence type="ECO:0000313" key="1">
    <source>
        <dbReference type="EMBL" id="GEY71582.1"/>
    </source>
</evidence>
<reference evidence="1" key="1">
    <citation type="journal article" date="2019" name="Sci. Rep.">
        <title>Draft genome of Tanacetum cinerariifolium, the natural source of mosquito coil.</title>
        <authorList>
            <person name="Yamashiro T."/>
            <person name="Shiraishi A."/>
            <person name="Satake H."/>
            <person name="Nakayama K."/>
        </authorList>
    </citation>
    <scope>NUCLEOTIDE SEQUENCE</scope>
</reference>
<name>A0A699HZJ9_TANCI</name>
<dbReference type="AlphaFoldDB" id="A0A699HZJ9"/>
<organism evidence="1">
    <name type="scientific">Tanacetum cinerariifolium</name>
    <name type="common">Dalmatian daisy</name>
    <name type="synonym">Chrysanthemum cinerariifolium</name>
    <dbReference type="NCBI Taxonomy" id="118510"/>
    <lineage>
        <taxon>Eukaryota</taxon>
        <taxon>Viridiplantae</taxon>
        <taxon>Streptophyta</taxon>
        <taxon>Embryophyta</taxon>
        <taxon>Tracheophyta</taxon>
        <taxon>Spermatophyta</taxon>
        <taxon>Magnoliopsida</taxon>
        <taxon>eudicotyledons</taxon>
        <taxon>Gunneridae</taxon>
        <taxon>Pentapetalae</taxon>
        <taxon>asterids</taxon>
        <taxon>campanulids</taxon>
        <taxon>Asterales</taxon>
        <taxon>Asteraceae</taxon>
        <taxon>Asteroideae</taxon>
        <taxon>Anthemideae</taxon>
        <taxon>Anthemidinae</taxon>
        <taxon>Tanacetum</taxon>
    </lineage>
</organism>
<proteinExistence type="predicted"/>
<sequence length="127" mass="14330">MNASESKKKMKDVELAFFPTVVAASQYYVIVFNLLKANAVILDNEKHDDYNKYKEVFDSVSKMIPFCFLNTRIRLKSTFTCAILLSVFGLDRRIGKEGCATWVLRANTHGEVGVSFGTVPVYYGAQE</sequence>
<gene>
    <name evidence="1" type="ORF">Tci_443556</name>
</gene>